<dbReference type="AlphaFoldDB" id="A0A6L6JHW3"/>
<dbReference type="InterPro" id="IPR050900">
    <property type="entry name" value="Transposase_IS3/IS150/IS904"/>
</dbReference>
<dbReference type="PANTHER" id="PTHR46889">
    <property type="entry name" value="TRANSPOSASE INSF FOR INSERTION SEQUENCE IS3B-RELATED"/>
    <property type="match status" value="1"/>
</dbReference>
<reference evidence="2 3" key="1">
    <citation type="submission" date="2019-11" db="EMBL/GenBank/DDBJ databases">
        <authorList>
            <person name="Dong K."/>
        </authorList>
    </citation>
    <scope>NUCLEOTIDE SEQUENCE [LARGE SCALE GENOMIC DNA]</scope>
    <source>
        <strain evidence="2 3">NBRC 111993</strain>
    </source>
</reference>
<name>A0A6L6JHW3_9RHOB</name>
<evidence type="ECO:0000259" key="1">
    <source>
        <dbReference type="Pfam" id="PF13276"/>
    </source>
</evidence>
<organism evidence="2 3">
    <name type="scientific">Paracoccus aestuariivivens</name>
    <dbReference type="NCBI Taxonomy" id="1820333"/>
    <lineage>
        <taxon>Bacteria</taxon>
        <taxon>Pseudomonadati</taxon>
        <taxon>Pseudomonadota</taxon>
        <taxon>Alphaproteobacteria</taxon>
        <taxon>Rhodobacterales</taxon>
        <taxon>Paracoccaceae</taxon>
        <taxon>Paracoccus</taxon>
    </lineage>
</organism>
<accession>A0A6L6JHW3</accession>
<protein>
    <submittedName>
        <fullName evidence="2">IS3 family transposase</fullName>
    </submittedName>
</protein>
<keyword evidence="3" id="KW-1185">Reference proteome</keyword>
<dbReference type="PANTHER" id="PTHR46889:SF4">
    <property type="entry name" value="TRANSPOSASE INSO FOR INSERTION SEQUENCE ELEMENT IS911B-RELATED"/>
    <property type="match status" value="1"/>
</dbReference>
<feature type="domain" description="HTH-like" evidence="1">
    <location>
        <begin position="1"/>
        <end position="47"/>
    </location>
</feature>
<sequence length="124" mass="13947">MRAIFEGSQRHYGAPHNHAELRDKGILIARKTVTKLMNENRFRTPRRAHSVPRTTDSRHQFGIAPNLLKRNVRAIAPVRVWLADISYVPTDGSLLYLATMEISAGPCRIGSRAALPSTLCAWRC</sequence>
<dbReference type="Pfam" id="PF13276">
    <property type="entry name" value="HTH_21"/>
    <property type="match status" value="1"/>
</dbReference>
<evidence type="ECO:0000313" key="2">
    <source>
        <dbReference type="EMBL" id="MTH79481.1"/>
    </source>
</evidence>
<evidence type="ECO:0000313" key="3">
    <source>
        <dbReference type="Proteomes" id="UP000478183"/>
    </source>
</evidence>
<comment type="caution">
    <text evidence="2">The sequence shown here is derived from an EMBL/GenBank/DDBJ whole genome shotgun (WGS) entry which is preliminary data.</text>
</comment>
<dbReference type="InterPro" id="IPR025948">
    <property type="entry name" value="HTH-like_dom"/>
</dbReference>
<proteinExistence type="predicted"/>
<dbReference type="EMBL" id="WMIE01000016">
    <property type="protein sequence ID" value="MTH79481.1"/>
    <property type="molecule type" value="Genomic_DNA"/>
</dbReference>
<gene>
    <name evidence="2" type="ORF">GL286_17330</name>
</gene>
<dbReference type="Proteomes" id="UP000478183">
    <property type="component" value="Unassembled WGS sequence"/>
</dbReference>